<keyword evidence="4" id="KW-1185">Reference proteome</keyword>
<dbReference type="Proteomes" id="UP000642125">
    <property type="component" value="Unassembled WGS sequence"/>
</dbReference>
<gene>
    <name evidence="3" type="ORF">Cpa01nite_16660</name>
</gene>
<dbReference type="PANTHER" id="PTHR10515:SF0">
    <property type="entry name" value="THYMIDINE PHOSPHORYLASE"/>
    <property type="match status" value="1"/>
</dbReference>
<dbReference type="GO" id="GO:0004645">
    <property type="term" value="F:1,4-alpha-oligoglucan phosphorylase activity"/>
    <property type="evidence" value="ECO:0007669"/>
    <property type="project" value="InterPro"/>
</dbReference>
<dbReference type="InterPro" id="IPR000053">
    <property type="entry name" value="Thymidine/pyrmidine_PPase"/>
</dbReference>
<name>A0A919P8G1_9CELL</name>
<proteinExistence type="predicted"/>
<dbReference type="EMBL" id="BONO01000010">
    <property type="protein sequence ID" value="GIG36285.1"/>
    <property type="molecule type" value="Genomic_DNA"/>
</dbReference>
<evidence type="ECO:0000313" key="4">
    <source>
        <dbReference type="Proteomes" id="UP000642125"/>
    </source>
</evidence>
<dbReference type="GO" id="GO:0006206">
    <property type="term" value="P:pyrimidine nucleobase metabolic process"/>
    <property type="evidence" value="ECO:0007669"/>
    <property type="project" value="InterPro"/>
</dbReference>
<dbReference type="AlphaFoldDB" id="A0A919P8G1"/>
<keyword evidence="2" id="KW-0808">Transferase</keyword>
<protein>
    <submittedName>
        <fullName evidence="3">Pyrimidine-nucleoside phosphorylase</fullName>
    </submittedName>
</protein>
<dbReference type="PANTHER" id="PTHR10515">
    <property type="entry name" value="THYMIDINE PHOSPHORYLASE"/>
    <property type="match status" value="1"/>
</dbReference>
<dbReference type="GO" id="GO:0005829">
    <property type="term" value="C:cytosol"/>
    <property type="evidence" value="ECO:0007669"/>
    <property type="project" value="TreeGrafter"/>
</dbReference>
<dbReference type="Gene3D" id="3.40.1030.10">
    <property type="entry name" value="Nucleoside phosphorylase/phosphoribosyltransferase catalytic domain"/>
    <property type="match status" value="1"/>
</dbReference>
<evidence type="ECO:0000256" key="1">
    <source>
        <dbReference type="ARBA" id="ARBA00022676"/>
    </source>
</evidence>
<comment type="caution">
    <text evidence="3">The sequence shown here is derived from an EMBL/GenBank/DDBJ whole genome shotgun (WGS) entry which is preliminary data.</text>
</comment>
<dbReference type="InterPro" id="IPR035902">
    <property type="entry name" value="Nuc_phospho_transferase"/>
</dbReference>
<evidence type="ECO:0000313" key="3">
    <source>
        <dbReference type="EMBL" id="GIG36285.1"/>
    </source>
</evidence>
<accession>A0A919P8G1</accession>
<organism evidence="3 4">
    <name type="scientific">Cellulomonas pakistanensis</name>
    <dbReference type="NCBI Taxonomy" id="992287"/>
    <lineage>
        <taxon>Bacteria</taxon>
        <taxon>Bacillati</taxon>
        <taxon>Actinomycetota</taxon>
        <taxon>Actinomycetes</taxon>
        <taxon>Micrococcales</taxon>
        <taxon>Cellulomonadaceae</taxon>
        <taxon>Cellulomonas</taxon>
    </lineage>
</organism>
<reference evidence="3" key="1">
    <citation type="submission" date="2021-01" db="EMBL/GenBank/DDBJ databases">
        <title>Whole genome shotgun sequence of Cellulomonas pakistanensis NBRC 110800.</title>
        <authorList>
            <person name="Komaki H."/>
            <person name="Tamura T."/>
        </authorList>
    </citation>
    <scope>NUCLEOTIDE SEQUENCE</scope>
    <source>
        <strain evidence="3">NBRC 110800</strain>
    </source>
</reference>
<keyword evidence="1" id="KW-0328">Glycosyltransferase</keyword>
<dbReference type="RefSeq" id="WP_203668309.1">
    <property type="nucleotide sequence ID" value="NZ_BONO01000010.1"/>
</dbReference>
<dbReference type="SUPFAM" id="SSF52418">
    <property type="entry name" value="Nucleoside phosphorylase/phosphoribosyltransferase catalytic domain"/>
    <property type="match status" value="1"/>
</dbReference>
<sequence>MQQRELPLAVERLYRHVTSHPSDTSAIAELAIHLAESGSNRPIDHSCADVASTGGPSSLTTLLCPLGLRALGFTVAKLGVPGRPAGGIDVLGTIRGYRTKLTPPEVDRAIAKSGYAHFAAGSHWAPADAALFALRQKEGTQAVPALAAASLLSKKLAAGVGIAALEARVAPHGNFGATVGEAKHSAETYCAVAKLLGLQAIVIMTDAATPYQPNIGRGEALSALDDVISANQGDPWLHEHAQMCRRIVDIVAARVGTSARPATPAHPATSYFALLAAHLEAQGASIGAFRNRVAAVKSQPSFVVRAAGSGFVRYDLAAIRSALSKAGNSTGTNPFPGRYPDPAGVRLLQPPWRRVQEGEPVLRLRGLEASLINAAQLYEMSAEASRRSNTILGIMAND</sequence>
<evidence type="ECO:0000256" key="2">
    <source>
        <dbReference type="ARBA" id="ARBA00022679"/>
    </source>
</evidence>